<keyword evidence="3" id="KW-1185">Reference proteome</keyword>
<feature type="compositionally biased region" description="Basic and acidic residues" evidence="1">
    <location>
        <begin position="770"/>
        <end position="780"/>
    </location>
</feature>
<evidence type="ECO:0000313" key="3">
    <source>
        <dbReference type="Proteomes" id="UP000266723"/>
    </source>
</evidence>
<evidence type="ECO:0000313" key="2">
    <source>
        <dbReference type="EMBL" id="KAF3593215.1"/>
    </source>
</evidence>
<feature type="compositionally biased region" description="Polar residues" evidence="1">
    <location>
        <begin position="17"/>
        <end position="33"/>
    </location>
</feature>
<feature type="compositionally biased region" description="Low complexity" evidence="1">
    <location>
        <begin position="153"/>
        <end position="178"/>
    </location>
</feature>
<gene>
    <name evidence="2" type="ORF">DY000_02021269</name>
</gene>
<feature type="compositionally biased region" description="Basic and acidic residues" evidence="1">
    <location>
        <begin position="433"/>
        <end position="442"/>
    </location>
</feature>
<feature type="compositionally biased region" description="Low complexity" evidence="1">
    <location>
        <begin position="34"/>
        <end position="48"/>
    </location>
</feature>
<feature type="region of interest" description="Disordered" evidence="1">
    <location>
        <begin position="13"/>
        <end position="77"/>
    </location>
</feature>
<reference evidence="2 3" key="1">
    <citation type="journal article" date="2020" name="BMC Genomics">
        <title>Intraspecific diversification of the crop wild relative Brassica cretica Lam. using demographic model selection.</title>
        <authorList>
            <person name="Kioukis A."/>
            <person name="Michalopoulou V.A."/>
            <person name="Briers L."/>
            <person name="Pirintsos S."/>
            <person name="Studholme D.J."/>
            <person name="Pavlidis P."/>
            <person name="Sarris P.F."/>
        </authorList>
    </citation>
    <scope>NUCLEOTIDE SEQUENCE [LARGE SCALE GENOMIC DNA]</scope>
    <source>
        <strain evidence="3">cv. PFS-1207/04</strain>
    </source>
</reference>
<evidence type="ECO:0000256" key="1">
    <source>
        <dbReference type="SAM" id="MobiDB-lite"/>
    </source>
</evidence>
<name>A0ABQ7EA00_BRACR</name>
<accession>A0ABQ7EA00</accession>
<comment type="caution">
    <text evidence="2">The sequence shown here is derived from an EMBL/GenBank/DDBJ whole genome shotgun (WGS) entry which is preliminary data.</text>
</comment>
<feature type="compositionally biased region" description="Polar residues" evidence="1">
    <location>
        <begin position="520"/>
        <end position="529"/>
    </location>
</feature>
<feature type="region of interest" description="Disordered" evidence="1">
    <location>
        <begin position="416"/>
        <end position="452"/>
    </location>
</feature>
<feature type="compositionally biased region" description="Polar residues" evidence="1">
    <location>
        <begin position="742"/>
        <end position="766"/>
    </location>
</feature>
<feature type="region of interest" description="Disordered" evidence="1">
    <location>
        <begin position="153"/>
        <end position="206"/>
    </location>
</feature>
<feature type="compositionally biased region" description="Basic and acidic residues" evidence="1">
    <location>
        <begin position="560"/>
        <end position="575"/>
    </location>
</feature>
<feature type="region of interest" description="Disordered" evidence="1">
    <location>
        <begin position="520"/>
        <end position="641"/>
    </location>
</feature>
<feature type="region of interest" description="Disordered" evidence="1">
    <location>
        <begin position="673"/>
        <end position="729"/>
    </location>
</feature>
<feature type="compositionally biased region" description="Basic and acidic residues" evidence="1">
    <location>
        <begin position="532"/>
        <end position="553"/>
    </location>
</feature>
<proteinExistence type="predicted"/>
<feature type="compositionally biased region" description="Basic and acidic residues" evidence="1">
    <location>
        <begin position="613"/>
        <end position="625"/>
    </location>
</feature>
<dbReference type="EMBL" id="QGKV02000299">
    <property type="protein sequence ID" value="KAF3593215.1"/>
    <property type="molecule type" value="Genomic_DNA"/>
</dbReference>
<feature type="compositionally biased region" description="Polar residues" evidence="1">
    <location>
        <begin position="57"/>
        <end position="77"/>
    </location>
</feature>
<feature type="compositionally biased region" description="Polar residues" evidence="1">
    <location>
        <begin position="184"/>
        <end position="206"/>
    </location>
</feature>
<feature type="compositionally biased region" description="Polar residues" evidence="1">
    <location>
        <begin position="698"/>
        <end position="708"/>
    </location>
</feature>
<protein>
    <submittedName>
        <fullName evidence="2">Uncharacterized protein</fullName>
    </submittedName>
</protein>
<dbReference type="Proteomes" id="UP000266723">
    <property type="component" value="Unassembled WGS sequence"/>
</dbReference>
<organism evidence="2 3">
    <name type="scientific">Brassica cretica</name>
    <name type="common">Mustard</name>
    <dbReference type="NCBI Taxonomy" id="69181"/>
    <lineage>
        <taxon>Eukaryota</taxon>
        <taxon>Viridiplantae</taxon>
        <taxon>Streptophyta</taxon>
        <taxon>Embryophyta</taxon>
        <taxon>Tracheophyta</taxon>
        <taxon>Spermatophyta</taxon>
        <taxon>Magnoliopsida</taxon>
        <taxon>eudicotyledons</taxon>
        <taxon>Gunneridae</taxon>
        <taxon>Pentapetalae</taxon>
        <taxon>rosids</taxon>
        <taxon>malvids</taxon>
        <taxon>Brassicales</taxon>
        <taxon>Brassicaceae</taxon>
        <taxon>Brassiceae</taxon>
        <taxon>Brassica</taxon>
    </lineage>
</organism>
<feature type="region of interest" description="Disordered" evidence="1">
    <location>
        <begin position="741"/>
        <end position="780"/>
    </location>
</feature>
<sequence>MCFINNNGSWYKKEPNFQYNNYQQKSYPNNQQSDYQPRNNQQDNYQPQQNPPPGFSNKRNQSSQQQANPSTSSPQESITDVLLKQILESQTRSEKQVEYELKNLHSKIDGKATHVVHEVDGLEGQEELCFINNNGSWYKKEPNFQYNNYQQKSYSNNQQSGYPPRNNQQGNYQPQQNPHHGFSNKGNQSSQQQANPSTSTPQESSTDVLLKQILESHTRSEKQVGYELKNLHSKIDGSYNGLNNKFRALENQFASMTTHQNRQQGSLPGKSDQKPKEYCNEMHVLKMNTIVAYLDKILVCNVYFDVHLDKLKCVLLVLGKDILIFGLNKYLSCTFDPGLLVFVLSIQEREVQLLRNESIDRAQQPEIWRSFVVQTGYLGDASTGVQSKTDISTFRSFTEEGVMNFPNRRFSSLSIRNYQTSNGDSGPRKKRSEPKPILHEPKVLPQSTSCPNQKHCKDHELIVSAHHENTGRALYWTVPHTQFNILRLIVKPDSTWDEKNLKMFTDFLLWPFWFTSCRSNEGSQTTRGTKYSLERGYDRRQERDNHYHSKDSVGRQTRSFRAETEGRSFRHEAQRPLRRRQLNSEREWGANSRRKDHRSLSQRSHSYYQGIAKPREDIRREDSNSSKHQHGSTRGVPLEEKAHDHISKEAVETSMGELQDVMNLYSSCADPIESATRKDRVSSPEQGDQSQERIPATQRLSLPLSTDFSQERIPATQRLSIGPQPRAEQERVHVALRLGPTNADTVQGANQEIDTTEENYPTSKSFTLPEKADPRGRNVC</sequence>